<evidence type="ECO:0000256" key="3">
    <source>
        <dbReference type="ARBA" id="ARBA00035112"/>
    </source>
</evidence>
<dbReference type="KEGG" id="sapo:SAPIO_CDS4171"/>
<evidence type="ECO:0000313" key="4">
    <source>
        <dbReference type="EMBL" id="KEZ43964.1"/>
    </source>
</evidence>
<sequence>MISELQSTADLGKNGQDEEKEAFLSVPLTNDHVPPSTKEAARRSAIRTLHNWIELSSDSRGYVQFQDADSYDLPNPYITPVNRTSDGPGYMVSLYHQLHCLSYLVEHFQAGYSGVELTDEIAHHSSHCFDYLRQAIMCAADTTLEGDTEYGPGWGSKHECKDYDAVLKWANEHATMRWRTNMPDESTL</sequence>
<dbReference type="OrthoDB" id="3687641at2759"/>
<keyword evidence="5" id="KW-1185">Reference proteome</keyword>
<dbReference type="HOGENOM" id="CLU_1344155_0_0_1"/>
<organism evidence="4 5">
    <name type="scientific">Pseudallescheria apiosperma</name>
    <name type="common">Scedosporium apiospermum</name>
    <dbReference type="NCBI Taxonomy" id="563466"/>
    <lineage>
        <taxon>Eukaryota</taxon>
        <taxon>Fungi</taxon>
        <taxon>Dikarya</taxon>
        <taxon>Ascomycota</taxon>
        <taxon>Pezizomycotina</taxon>
        <taxon>Sordariomycetes</taxon>
        <taxon>Hypocreomycetidae</taxon>
        <taxon>Microascales</taxon>
        <taxon>Microascaceae</taxon>
        <taxon>Scedosporium</taxon>
    </lineage>
</organism>
<dbReference type="InterPro" id="IPR021765">
    <property type="entry name" value="UstYa-like"/>
</dbReference>
<dbReference type="Proteomes" id="UP000028545">
    <property type="component" value="Unassembled WGS sequence"/>
</dbReference>
<dbReference type="RefSeq" id="XP_016643763.1">
    <property type="nucleotide sequence ID" value="XM_016786787.1"/>
</dbReference>
<keyword evidence="2" id="KW-0560">Oxidoreductase</keyword>
<dbReference type="EMBL" id="JOWA01000090">
    <property type="protein sequence ID" value="KEZ43964.1"/>
    <property type="molecule type" value="Genomic_DNA"/>
</dbReference>
<name>A0A084G9F2_PSEDA</name>
<dbReference type="Pfam" id="PF11807">
    <property type="entry name" value="UstYa"/>
    <property type="match status" value="1"/>
</dbReference>
<comment type="similarity">
    <text evidence="3">Belongs to the ustYa family.</text>
</comment>
<comment type="pathway">
    <text evidence="1">Mycotoxin biosynthesis.</text>
</comment>
<dbReference type="AlphaFoldDB" id="A0A084G9F2"/>
<dbReference type="GO" id="GO:0016491">
    <property type="term" value="F:oxidoreductase activity"/>
    <property type="evidence" value="ECO:0007669"/>
    <property type="project" value="UniProtKB-KW"/>
</dbReference>
<evidence type="ECO:0000256" key="2">
    <source>
        <dbReference type="ARBA" id="ARBA00023002"/>
    </source>
</evidence>
<gene>
    <name evidence="4" type="ORF">SAPIO_CDS4171</name>
</gene>
<dbReference type="GO" id="GO:0043386">
    <property type="term" value="P:mycotoxin biosynthetic process"/>
    <property type="evidence" value="ECO:0007669"/>
    <property type="project" value="InterPro"/>
</dbReference>
<evidence type="ECO:0000313" key="5">
    <source>
        <dbReference type="Proteomes" id="UP000028545"/>
    </source>
</evidence>
<accession>A0A084G9F2</accession>
<dbReference type="VEuPathDB" id="FungiDB:SAPIO_CDS4171"/>
<evidence type="ECO:0000256" key="1">
    <source>
        <dbReference type="ARBA" id="ARBA00004685"/>
    </source>
</evidence>
<proteinExistence type="inferred from homology"/>
<comment type="caution">
    <text evidence="4">The sequence shown here is derived from an EMBL/GenBank/DDBJ whole genome shotgun (WGS) entry which is preliminary data.</text>
</comment>
<dbReference type="GeneID" id="27723243"/>
<dbReference type="PANTHER" id="PTHR33365">
    <property type="entry name" value="YALI0B05434P"/>
    <property type="match status" value="1"/>
</dbReference>
<reference evidence="4 5" key="1">
    <citation type="journal article" date="2014" name="Genome Announc.">
        <title>Draft genome sequence of the pathogenic fungus Scedosporium apiospermum.</title>
        <authorList>
            <person name="Vandeputte P."/>
            <person name="Ghamrawi S."/>
            <person name="Rechenmann M."/>
            <person name="Iltis A."/>
            <person name="Giraud S."/>
            <person name="Fleury M."/>
            <person name="Thornton C."/>
            <person name="Delhaes L."/>
            <person name="Meyer W."/>
            <person name="Papon N."/>
            <person name="Bouchara J.P."/>
        </authorList>
    </citation>
    <scope>NUCLEOTIDE SEQUENCE [LARGE SCALE GENOMIC DNA]</scope>
    <source>
        <strain evidence="4 5">IHEM 14462</strain>
    </source>
</reference>
<dbReference type="PANTHER" id="PTHR33365:SF11">
    <property type="entry name" value="TAT PATHWAY SIGNAL SEQUENCE"/>
    <property type="match status" value="1"/>
</dbReference>
<evidence type="ECO:0008006" key="6">
    <source>
        <dbReference type="Google" id="ProtNLM"/>
    </source>
</evidence>
<protein>
    <recommendedName>
        <fullName evidence="6">Oxidase ustYa</fullName>
    </recommendedName>
</protein>
<dbReference type="OMA" id="ANEHATM"/>